<feature type="coiled-coil region" evidence="1">
    <location>
        <begin position="128"/>
        <end position="181"/>
    </location>
</feature>
<feature type="region of interest" description="Disordered" evidence="2">
    <location>
        <begin position="75"/>
        <end position="95"/>
    </location>
</feature>
<feature type="region of interest" description="Disordered" evidence="2">
    <location>
        <begin position="269"/>
        <end position="294"/>
    </location>
</feature>
<keyword evidence="4" id="KW-1185">Reference proteome</keyword>
<protein>
    <recommendedName>
        <fullName evidence="5">BZIP transcription factor</fullName>
    </recommendedName>
</protein>
<evidence type="ECO:0000313" key="3">
    <source>
        <dbReference type="EMBL" id="KAK4655933.1"/>
    </source>
</evidence>
<reference evidence="3 4" key="1">
    <citation type="journal article" date="2023" name="bioRxiv">
        <title>High-quality genome assemblies of four members of thePodospora anserinaspecies complex.</title>
        <authorList>
            <person name="Ament-Velasquez S.L."/>
            <person name="Vogan A.A."/>
            <person name="Wallerman O."/>
            <person name="Hartmann F."/>
            <person name="Gautier V."/>
            <person name="Silar P."/>
            <person name="Giraud T."/>
            <person name="Johannesson H."/>
        </authorList>
    </citation>
    <scope>NUCLEOTIDE SEQUENCE [LARGE SCALE GENOMIC DNA]</scope>
    <source>
        <strain evidence="3 4">CBS 415.72m</strain>
    </source>
</reference>
<name>A0ABR0GJL9_9PEZI</name>
<dbReference type="RefSeq" id="XP_062744908.1">
    <property type="nucleotide sequence ID" value="XM_062888972.1"/>
</dbReference>
<dbReference type="InterPro" id="IPR021833">
    <property type="entry name" value="DUF3425"/>
</dbReference>
<dbReference type="CDD" id="cd14688">
    <property type="entry name" value="bZIP_YAP"/>
    <property type="match status" value="1"/>
</dbReference>
<dbReference type="GeneID" id="87908879"/>
<proteinExistence type="predicted"/>
<accession>A0ABR0GJL9</accession>
<feature type="compositionally biased region" description="Low complexity" evidence="2">
    <location>
        <begin position="351"/>
        <end position="360"/>
    </location>
</feature>
<sequence>MAGNHVNLNGLASFTPAASAAAPATVSALNRGGGKGPRALAPGSGGVGGEFGSSNGESSTASAFISSTITTPMSSVNTDGTANSNLPDNTADDVGTGVISKKRKAVPGSRGVANLTPEQLAKKRANDRDAQRAIRERQRLKIEQYEREIRELKSQQPYLELQAAVRQREAVEAELAEVKACLASIMHLVQPLLAKGSQIVGQQHPAPLPSPAQTHHPSLHHQQHGLVAPIRTPVGFSGSGPGSVASPGSVGTHGRWHNSMSPVVTPMCTEGQQHQQHPHQPHQLQQPQPSSQAGILAQQRHDLGHGLDLGSDRLGLEFLLDPAQKIARIHQNAAAAASTQYHHQVPLLIPPTQTTFTKPTQSPPLPQHQPREEEEEDDDDEEEDFFTLPLNSPPTCPLDSILLDFLSERRHLLSLPSSHANDVLGPPYPSISSLLNPSTPSHPLSKVFTDILARFPGLSRLPERAAVLYLMFLLMRWQVSPTRENWERIPEYFRPGGLQRRKRHPAWVDYIPWGGMRERIVQMCDDDTEEGGIEFENFFIPFTGTLRVGWGEEGEGEGGCVLLRQKEKGGVVGVGDGMVINPAFEAHVRRLESWSLGGEFERAFPGLGGTYKLRRG</sequence>
<dbReference type="EMBL" id="JAFFHA010000005">
    <property type="protein sequence ID" value="KAK4655933.1"/>
    <property type="molecule type" value="Genomic_DNA"/>
</dbReference>
<feature type="compositionally biased region" description="Polar residues" evidence="2">
    <location>
        <begin position="75"/>
        <end position="88"/>
    </location>
</feature>
<feature type="compositionally biased region" description="Acidic residues" evidence="2">
    <location>
        <begin position="372"/>
        <end position="385"/>
    </location>
</feature>
<evidence type="ECO:0000313" key="4">
    <source>
        <dbReference type="Proteomes" id="UP001323405"/>
    </source>
</evidence>
<feature type="region of interest" description="Disordered" evidence="2">
    <location>
        <begin position="351"/>
        <end position="390"/>
    </location>
</feature>
<evidence type="ECO:0008006" key="5">
    <source>
        <dbReference type="Google" id="ProtNLM"/>
    </source>
</evidence>
<evidence type="ECO:0000256" key="1">
    <source>
        <dbReference type="SAM" id="Coils"/>
    </source>
</evidence>
<gene>
    <name evidence="3" type="ORF">QC762_306800</name>
</gene>
<feature type="region of interest" description="Disordered" evidence="2">
    <location>
        <begin position="31"/>
        <end position="60"/>
    </location>
</feature>
<dbReference type="PANTHER" id="PTHR37012">
    <property type="entry name" value="B-ZIP TRANSCRIPTION FACTOR (EUROFUNG)-RELATED"/>
    <property type="match status" value="1"/>
</dbReference>
<evidence type="ECO:0000256" key="2">
    <source>
        <dbReference type="SAM" id="MobiDB-lite"/>
    </source>
</evidence>
<keyword evidence="1" id="KW-0175">Coiled coil</keyword>
<organism evidence="3 4">
    <name type="scientific">Podospora pseudocomata</name>
    <dbReference type="NCBI Taxonomy" id="2093779"/>
    <lineage>
        <taxon>Eukaryota</taxon>
        <taxon>Fungi</taxon>
        <taxon>Dikarya</taxon>
        <taxon>Ascomycota</taxon>
        <taxon>Pezizomycotina</taxon>
        <taxon>Sordariomycetes</taxon>
        <taxon>Sordariomycetidae</taxon>
        <taxon>Sordariales</taxon>
        <taxon>Podosporaceae</taxon>
        <taxon>Podospora</taxon>
    </lineage>
</organism>
<dbReference type="Proteomes" id="UP001323405">
    <property type="component" value="Unassembled WGS sequence"/>
</dbReference>
<dbReference type="PANTHER" id="PTHR37012:SF2">
    <property type="entry name" value="BZIP DOMAIN-CONTAINING PROTEIN-RELATED"/>
    <property type="match status" value="1"/>
</dbReference>
<dbReference type="Pfam" id="PF11905">
    <property type="entry name" value="DUF3425"/>
    <property type="match status" value="1"/>
</dbReference>
<feature type="compositionally biased region" description="Low complexity" evidence="2">
    <location>
        <begin position="281"/>
        <end position="292"/>
    </location>
</feature>
<comment type="caution">
    <text evidence="3">The sequence shown here is derived from an EMBL/GenBank/DDBJ whole genome shotgun (WGS) entry which is preliminary data.</text>
</comment>